<dbReference type="Gene3D" id="1.25.40.10">
    <property type="entry name" value="Tetratricopeptide repeat domain"/>
    <property type="match status" value="1"/>
</dbReference>
<gene>
    <name evidence="1" type="ORF">FJY75_03995</name>
</gene>
<evidence type="ECO:0008006" key="3">
    <source>
        <dbReference type="Google" id="ProtNLM"/>
    </source>
</evidence>
<accession>A0A938BQ90</accession>
<dbReference type="InterPro" id="IPR011990">
    <property type="entry name" value="TPR-like_helical_dom_sf"/>
</dbReference>
<proteinExistence type="predicted"/>
<dbReference type="AlphaFoldDB" id="A0A938BQ90"/>
<evidence type="ECO:0000313" key="2">
    <source>
        <dbReference type="Proteomes" id="UP000748308"/>
    </source>
</evidence>
<sequence>MRARGWTAPPLLAAAGVCALLAAAGLSALLAAQAAKRLEAASPPRGRPELAFFPSGRGLAEASLGHRHLLADLAWLTAIQYYGEHRRGDRRYPQAAHLFRVVTDADPGFSGAYLFGALILAENGEIDEAAALLAKGVRARPRDWRSWFELGFFHFAVTRSFDEAGSALRIAARLPGAEAYVPRFAAAAAQRAGDRDLALRLWETVARTSDNAEIRRMADEQRAALGAEQDAG</sequence>
<protein>
    <recommendedName>
        <fullName evidence="3">Tetratricopeptide repeat protein</fullName>
    </recommendedName>
</protein>
<dbReference type="Pfam" id="PF14559">
    <property type="entry name" value="TPR_19"/>
    <property type="match status" value="1"/>
</dbReference>
<dbReference type="EMBL" id="VGIY01000064">
    <property type="protein sequence ID" value="MBM3316995.1"/>
    <property type="molecule type" value="Genomic_DNA"/>
</dbReference>
<organism evidence="1 2">
    <name type="scientific">Eiseniibacteriota bacterium</name>
    <dbReference type="NCBI Taxonomy" id="2212470"/>
    <lineage>
        <taxon>Bacteria</taxon>
        <taxon>Candidatus Eiseniibacteriota</taxon>
    </lineage>
</organism>
<dbReference type="SUPFAM" id="SSF48452">
    <property type="entry name" value="TPR-like"/>
    <property type="match status" value="1"/>
</dbReference>
<evidence type="ECO:0000313" key="1">
    <source>
        <dbReference type="EMBL" id="MBM3316995.1"/>
    </source>
</evidence>
<name>A0A938BQ90_UNCEI</name>
<comment type="caution">
    <text evidence="1">The sequence shown here is derived from an EMBL/GenBank/DDBJ whole genome shotgun (WGS) entry which is preliminary data.</text>
</comment>
<dbReference type="Proteomes" id="UP000748308">
    <property type="component" value="Unassembled WGS sequence"/>
</dbReference>
<reference evidence="1" key="1">
    <citation type="submission" date="2019-03" db="EMBL/GenBank/DDBJ databases">
        <title>Lake Tanganyika Metagenome-Assembled Genomes (MAGs).</title>
        <authorList>
            <person name="Tran P."/>
        </authorList>
    </citation>
    <scope>NUCLEOTIDE SEQUENCE</scope>
    <source>
        <strain evidence="1">M_DeepCast_400m_m2_100</strain>
    </source>
</reference>